<dbReference type="PANTHER" id="PTHR30265:SF4">
    <property type="entry name" value="KOW MOTIF FAMILY PROTEIN, EXPRESSED"/>
    <property type="match status" value="1"/>
</dbReference>
<gene>
    <name evidence="6" type="ORF">FDQ92_10240</name>
</gene>
<protein>
    <submittedName>
        <fullName evidence="6">UpxY family transcription antiterminator</fullName>
    </submittedName>
</protein>
<feature type="region of interest" description="Disordered" evidence="4">
    <location>
        <begin position="1"/>
        <end position="21"/>
    </location>
</feature>
<evidence type="ECO:0000256" key="3">
    <source>
        <dbReference type="ARBA" id="ARBA00023163"/>
    </source>
</evidence>
<evidence type="ECO:0000313" key="6">
    <source>
        <dbReference type="EMBL" id="QCQ22508.1"/>
    </source>
</evidence>
<dbReference type="Pfam" id="PF02357">
    <property type="entry name" value="NusG"/>
    <property type="match status" value="1"/>
</dbReference>
<feature type="compositionally biased region" description="Basic and acidic residues" evidence="4">
    <location>
        <begin position="1"/>
        <end position="13"/>
    </location>
</feature>
<dbReference type="EMBL" id="CP040098">
    <property type="protein sequence ID" value="QCQ22508.1"/>
    <property type="molecule type" value="Genomic_DNA"/>
</dbReference>
<dbReference type="InterPro" id="IPR008991">
    <property type="entry name" value="Translation_prot_SH3-like_sf"/>
</dbReference>
<dbReference type="InterPro" id="IPR006645">
    <property type="entry name" value="NGN-like_dom"/>
</dbReference>
<evidence type="ECO:0000256" key="2">
    <source>
        <dbReference type="ARBA" id="ARBA00023015"/>
    </source>
</evidence>
<evidence type="ECO:0000256" key="4">
    <source>
        <dbReference type="SAM" id="MobiDB-lite"/>
    </source>
</evidence>
<reference evidence="6 7" key="1">
    <citation type="submission" date="2019-05" db="EMBL/GenBank/DDBJ databases">
        <title>The Complete Genome Sequence of the n-alkane-degrading Desulfoglaeba alkanexedens ALDC reveals multiple alkylsuccinate synthase gene clusters.</title>
        <authorList>
            <person name="Callaghan A.V."/>
            <person name="Davidova I.A."/>
            <person name="Duncan K.E."/>
            <person name="Morris B."/>
            <person name="McInerney M.J."/>
        </authorList>
    </citation>
    <scope>NUCLEOTIDE SEQUENCE [LARGE SCALE GENOMIC DNA]</scope>
    <source>
        <strain evidence="6 7">ALDC</strain>
    </source>
</reference>
<dbReference type="NCBIfam" id="NF033644">
    <property type="entry name" value="antiterm_UpxY"/>
    <property type="match status" value="1"/>
</dbReference>
<dbReference type="InterPro" id="IPR036735">
    <property type="entry name" value="NGN_dom_sf"/>
</dbReference>
<proteinExistence type="predicted"/>
<feature type="domain" description="NusG-like N-terminal" evidence="5">
    <location>
        <begin position="31"/>
        <end position="130"/>
    </location>
</feature>
<keyword evidence="3" id="KW-0804">Transcription</keyword>
<dbReference type="GO" id="GO:0031564">
    <property type="term" value="P:transcription antitermination"/>
    <property type="evidence" value="ECO:0007669"/>
    <property type="project" value="UniProtKB-KW"/>
</dbReference>
<dbReference type="CDD" id="cd06091">
    <property type="entry name" value="KOW_NusG"/>
    <property type="match status" value="1"/>
</dbReference>
<dbReference type="Proteomes" id="UP000298602">
    <property type="component" value="Chromosome"/>
</dbReference>
<dbReference type="InterPro" id="IPR043425">
    <property type="entry name" value="NusG-like"/>
</dbReference>
<sequence>MIEDHRPEGKAYENGKALASPGEASPVVVPGSTWYALYVRVNHEKKVALQLSQKAIPHFLPLTERWSSRKDRRTRIHVPLFPGYIFIHTCLDYATHVEIVKIPGTVYILRNTEGPVPIPDHQIHSLRTILEQVKNLTVHPYLKEGQWVRVVRGPLEGCVGILVRRNPKKGKLVVSVDVIRRSVSIELDMEDVSPVDPP</sequence>
<accession>A0A4P8L3P9</accession>
<dbReference type="OrthoDB" id="9790639at2"/>
<dbReference type="GO" id="GO:0006354">
    <property type="term" value="P:DNA-templated transcription elongation"/>
    <property type="evidence" value="ECO:0007669"/>
    <property type="project" value="InterPro"/>
</dbReference>
<dbReference type="KEGG" id="dax:FDQ92_10240"/>
<evidence type="ECO:0000256" key="1">
    <source>
        <dbReference type="ARBA" id="ARBA00022814"/>
    </source>
</evidence>
<evidence type="ECO:0000313" key="7">
    <source>
        <dbReference type="Proteomes" id="UP000298602"/>
    </source>
</evidence>
<dbReference type="SMART" id="SM00738">
    <property type="entry name" value="NGN"/>
    <property type="match status" value="1"/>
</dbReference>
<keyword evidence="7" id="KW-1185">Reference proteome</keyword>
<keyword evidence="2" id="KW-0805">Transcription regulation</keyword>
<dbReference type="SUPFAM" id="SSF50104">
    <property type="entry name" value="Translation proteins SH3-like domain"/>
    <property type="match status" value="1"/>
</dbReference>
<reference evidence="6 7" key="2">
    <citation type="submission" date="2019-05" db="EMBL/GenBank/DDBJ databases">
        <authorList>
            <person name="Suflita J.M."/>
            <person name="Marks C.R."/>
        </authorList>
    </citation>
    <scope>NUCLEOTIDE SEQUENCE [LARGE SCALE GENOMIC DNA]</scope>
    <source>
        <strain evidence="6 7">ALDC</strain>
    </source>
</reference>
<dbReference type="PANTHER" id="PTHR30265">
    <property type="entry name" value="RHO-INTERACTING TRANSCRIPTION TERMINATION FACTOR NUSG"/>
    <property type="match status" value="1"/>
</dbReference>
<evidence type="ECO:0000259" key="5">
    <source>
        <dbReference type="SMART" id="SM00738"/>
    </source>
</evidence>
<name>A0A4P8L3P9_9BACT</name>
<dbReference type="SUPFAM" id="SSF82679">
    <property type="entry name" value="N-utilization substance G protein NusG, N-terminal domain"/>
    <property type="match status" value="1"/>
</dbReference>
<dbReference type="RefSeq" id="WP_137424733.1">
    <property type="nucleotide sequence ID" value="NZ_CP040098.1"/>
</dbReference>
<dbReference type="AlphaFoldDB" id="A0A4P8L3P9"/>
<keyword evidence="1" id="KW-0889">Transcription antitermination</keyword>
<organism evidence="6 7">
    <name type="scientific">Desulfoglaeba alkanexedens ALDC</name>
    <dbReference type="NCBI Taxonomy" id="980445"/>
    <lineage>
        <taxon>Bacteria</taxon>
        <taxon>Pseudomonadati</taxon>
        <taxon>Thermodesulfobacteriota</taxon>
        <taxon>Syntrophobacteria</taxon>
        <taxon>Syntrophobacterales</taxon>
        <taxon>Syntrophobacteraceae</taxon>
        <taxon>Desulfoglaeba</taxon>
    </lineage>
</organism>
<dbReference type="Gene3D" id="3.30.70.940">
    <property type="entry name" value="NusG, N-terminal domain"/>
    <property type="match status" value="1"/>
</dbReference>